<proteinExistence type="predicted"/>
<accession>A0ABQ9HP38</accession>
<dbReference type="EMBL" id="JARBHB010000004">
    <property type="protein sequence ID" value="KAJ8885909.1"/>
    <property type="molecule type" value="Genomic_DNA"/>
</dbReference>
<comment type="caution">
    <text evidence="1">The sequence shown here is derived from an EMBL/GenBank/DDBJ whole genome shotgun (WGS) entry which is preliminary data.</text>
</comment>
<gene>
    <name evidence="1" type="ORF">PR048_012115</name>
</gene>
<evidence type="ECO:0000313" key="2">
    <source>
        <dbReference type="Proteomes" id="UP001159363"/>
    </source>
</evidence>
<reference evidence="1 2" key="1">
    <citation type="submission" date="2023-02" db="EMBL/GenBank/DDBJ databases">
        <title>LHISI_Scaffold_Assembly.</title>
        <authorList>
            <person name="Stuart O.P."/>
            <person name="Cleave R."/>
            <person name="Magrath M.J.L."/>
            <person name="Mikheyev A.S."/>
        </authorList>
    </citation>
    <scope>NUCLEOTIDE SEQUENCE [LARGE SCALE GENOMIC DNA]</scope>
    <source>
        <strain evidence="1">Daus_M_001</strain>
        <tissue evidence="1">Leg muscle</tissue>
    </source>
</reference>
<protein>
    <submittedName>
        <fullName evidence="1">Uncharacterized protein</fullName>
    </submittedName>
</protein>
<organism evidence="1 2">
    <name type="scientific">Dryococelus australis</name>
    <dbReference type="NCBI Taxonomy" id="614101"/>
    <lineage>
        <taxon>Eukaryota</taxon>
        <taxon>Metazoa</taxon>
        <taxon>Ecdysozoa</taxon>
        <taxon>Arthropoda</taxon>
        <taxon>Hexapoda</taxon>
        <taxon>Insecta</taxon>
        <taxon>Pterygota</taxon>
        <taxon>Neoptera</taxon>
        <taxon>Polyneoptera</taxon>
        <taxon>Phasmatodea</taxon>
        <taxon>Verophasmatodea</taxon>
        <taxon>Anareolatae</taxon>
        <taxon>Phasmatidae</taxon>
        <taxon>Eurycanthinae</taxon>
        <taxon>Dryococelus</taxon>
    </lineage>
</organism>
<sequence>MKTGWLLDPVDGIVGQWGALLDAMLAAASFTVAICEFRQRNPQWRAFCSCTVMVGRMDAKAGGMVYAIMQMSGYIATPNLRSPVSEETKRLSAVAKAGKTLRQVLTGSELKLLPVTSSWKCRGIPEELEDEIEAVRDDYRKELPPPRKAYSSPTQRTPSVLDGEFIADPSIPHVPSTAKKTHQQIKLVKEASLVENVSHKGNVNRNEELFLSTNKLPWLEQKKFHSQRAETLKEEKSLNDLLHGKEITCKEKIPDSSKCPDSENSKGIKSFKLCDDKLKLESQTNDKHFSVKKAKDPHIVTAHKQNEKSIGEKEKLLPTPNNSLADFHFDKTDTVLKPAACSKSSSQSKYISVVNGEASPQGLHPNKNNTTLNHEAVDSLSSESSTANDERESLKSVLKAMSSLLGHGKLTEMHFVKFVLLFSGYIATRAFVIFHQ</sequence>
<keyword evidence="2" id="KW-1185">Reference proteome</keyword>
<dbReference type="Proteomes" id="UP001159363">
    <property type="component" value="Chromosome X"/>
</dbReference>
<name>A0ABQ9HP38_9NEOP</name>
<evidence type="ECO:0000313" key="1">
    <source>
        <dbReference type="EMBL" id="KAJ8885909.1"/>
    </source>
</evidence>